<accession>A0ABV9CTH8</accession>
<evidence type="ECO:0000313" key="1">
    <source>
        <dbReference type="EMBL" id="MFC4535673.1"/>
    </source>
</evidence>
<reference evidence="2" key="1">
    <citation type="journal article" date="2019" name="Int. J. Syst. Evol. Microbiol.">
        <title>The Global Catalogue of Microorganisms (GCM) 10K type strain sequencing project: providing services to taxonomists for standard genome sequencing and annotation.</title>
        <authorList>
            <consortium name="The Broad Institute Genomics Platform"/>
            <consortium name="The Broad Institute Genome Sequencing Center for Infectious Disease"/>
            <person name="Wu L."/>
            <person name="Ma J."/>
        </authorList>
    </citation>
    <scope>NUCLEOTIDE SEQUENCE [LARGE SCALE GENOMIC DNA]</scope>
    <source>
        <strain evidence="2">CGMCC 4.7132</strain>
    </source>
</reference>
<sequence>MSTIEHVFEIGLRAGSSVTIELAQLHGWDSAEAGVTRDVNASLTVAEQEILFDAVQRIVALRLPPNDLSSLPGLVHAAAEQCRTPECQVCRGGAS</sequence>
<dbReference type="RefSeq" id="WP_380848692.1">
    <property type="nucleotide sequence ID" value="NZ_JBHSFP010000034.1"/>
</dbReference>
<dbReference type="EMBL" id="JBHSFP010000034">
    <property type="protein sequence ID" value="MFC4535673.1"/>
    <property type="molecule type" value="Genomic_DNA"/>
</dbReference>
<dbReference type="Proteomes" id="UP001596004">
    <property type="component" value="Unassembled WGS sequence"/>
</dbReference>
<comment type="caution">
    <text evidence="1">The sequence shown here is derived from an EMBL/GenBank/DDBJ whole genome shotgun (WGS) entry which is preliminary data.</text>
</comment>
<gene>
    <name evidence="1" type="ORF">ACFO60_33335</name>
</gene>
<keyword evidence="2" id="KW-1185">Reference proteome</keyword>
<name>A0ABV9CTH8_9ACTN</name>
<proteinExistence type="predicted"/>
<protein>
    <submittedName>
        <fullName evidence="1">Uncharacterized protein</fullName>
    </submittedName>
</protein>
<organism evidence="1 2">
    <name type="scientific">Sphaerisporangium dianthi</name>
    <dbReference type="NCBI Taxonomy" id="1436120"/>
    <lineage>
        <taxon>Bacteria</taxon>
        <taxon>Bacillati</taxon>
        <taxon>Actinomycetota</taxon>
        <taxon>Actinomycetes</taxon>
        <taxon>Streptosporangiales</taxon>
        <taxon>Streptosporangiaceae</taxon>
        <taxon>Sphaerisporangium</taxon>
    </lineage>
</organism>
<evidence type="ECO:0000313" key="2">
    <source>
        <dbReference type="Proteomes" id="UP001596004"/>
    </source>
</evidence>